<keyword evidence="2" id="KW-0479">Metal-binding</keyword>
<evidence type="ECO:0000313" key="6">
    <source>
        <dbReference type="EMBL" id="MCQ4814653.1"/>
    </source>
</evidence>
<accession>A0AAW5K7Z6</accession>
<dbReference type="InterPro" id="IPR051453">
    <property type="entry name" value="MBL_Glyoxalase_II"/>
</dbReference>
<organism evidence="6 7">
    <name type="scientific">Cloacibacillus evryensis</name>
    <dbReference type="NCBI Taxonomy" id="508460"/>
    <lineage>
        <taxon>Bacteria</taxon>
        <taxon>Thermotogati</taxon>
        <taxon>Synergistota</taxon>
        <taxon>Synergistia</taxon>
        <taxon>Synergistales</taxon>
        <taxon>Synergistaceae</taxon>
        <taxon>Cloacibacillus</taxon>
    </lineage>
</organism>
<dbReference type="CDD" id="cd06262">
    <property type="entry name" value="metallo-hydrolase-like_MBL-fold"/>
    <property type="match status" value="1"/>
</dbReference>
<sequence>MYLIIDKDRCVIIDPCELQEAEALLVKNNIMPDYALLTHEHCDHITGVDWARSHGSKIICSAVCAGKIKDSRLNAAYYYNDSSQVQKKLKGIKVPIPEDFTCYADIYFEKSLVIEWQGHSIKLVETPGHSSGSICILFDEDTLFAGDTLLEDEPTNTRFPSGSQKQFYDITFPWIKMLSKDTKVYPGHFREFNLMDRLKKDFS</sequence>
<dbReference type="SMART" id="SM00849">
    <property type="entry name" value="Lactamase_B"/>
    <property type="match status" value="1"/>
</dbReference>
<reference evidence="6 7" key="1">
    <citation type="submission" date="2022-06" db="EMBL/GenBank/DDBJ databases">
        <title>Isolation of gut microbiota from human fecal samples.</title>
        <authorList>
            <person name="Pamer E.G."/>
            <person name="Barat B."/>
            <person name="Waligurski E."/>
            <person name="Medina S."/>
            <person name="Paddock L."/>
            <person name="Mostad J."/>
        </authorList>
    </citation>
    <scope>NUCLEOTIDE SEQUENCE [LARGE SCALE GENOMIC DNA]</scope>
    <source>
        <strain evidence="6 7">DFI.9.90</strain>
    </source>
</reference>
<evidence type="ECO:0000313" key="7">
    <source>
        <dbReference type="Proteomes" id="UP001205919"/>
    </source>
</evidence>
<name>A0AAW5K7Z6_9BACT</name>
<evidence type="ECO:0000256" key="4">
    <source>
        <dbReference type="ARBA" id="ARBA00022833"/>
    </source>
</evidence>
<dbReference type="PANTHER" id="PTHR46233">
    <property type="entry name" value="HYDROXYACYLGLUTATHIONE HYDROLASE GLOC"/>
    <property type="match status" value="1"/>
</dbReference>
<protein>
    <submittedName>
        <fullName evidence="6">MBL fold metallo-hydrolase</fullName>
    </submittedName>
</protein>
<proteinExistence type="predicted"/>
<feature type="domain" description="Metallo-beta-lactamase" evidence="5">
    <location>
        <begin position="1"/>
        <end position="188"/>
    </location>
</feature>
<dbReference type="Proteomes" id="UP001205919">
    <property type="component" value="Unassembled WGS sequence"/>
</dbReference>
<dbReference type="InterPro" id="IPR036866">
    <property type="entry name" value="RibonucZ/Hydroxyglut_hydro"/>
</dbReference>
<comment type="cofactor">
    <cofactor evidence="1">
        <name>Zn(2+)</name>
        <dbReference type="ChEBI" id="CHEBI:29105"/>
    </cofactor>
</comment>
<evidence type="ECO:0000256" key="1">
    <source>
        <dbReference type="ARBA" id="ARBA00001947"/>
    </source>
</evidence>
<evidence type="ECO:0000256" key="3">
    <source>
        <dbReference type="ARBA" id="ARBA00022801"/>
    </source>
</evidence>
<comment type="caution">
    <text evidence="6">The sequence shown here is derived from an EMBL/GenBank/DDBJ whole genome shotgun (WGS) entry which is preliminary data.</text>
</comment>
<gene>
    <name evidence="6" type="ORF">NE630_09455</name>
</gene>
<keyword evidence="7" id="KW-1185">Reference proteome</keyword>
<evidence type="ECO:0000259" key="5">
    <source>
        <dbReference type="SMART" id="SM00849"/>
    </source>
</evidence>
<dbReference type="PANTHER" id="PTHR46233:SF3">
    <property type="entry name" value="HYDROXYACYLGLUTATHIONE HYDROLASE GLOC"/>
    <property type="match status" value="1"/>
</dbReference>
<keyword evidence="3" id="KW-0378">Hydrolase</keyword>
<keyword evidence="4" id="KW-0862">Zinc</keyword>
<dbReference type="EMBL" id="JANFYT010000018">
    <property type="protein sequence ID" value="MCQ4814653.1"/>
    <property type="molecule type" value="Genomic_DNA"/>
</dbReference>
<dbReference type="InterPro" id="IPR001279">
    <property type="entry name" value="Metallo-B-lactamas"/>
</dbReference>
<evidence type="ECO:0000256" key="2">
    <source>
        <dbReference type="ARBA" id="ARBA00022723"/>
    </source>
</evidence>
<dbReference type="SUPFAM" id="SSF56281">
    <property type="entry name" value="Metallo-hydrolase/oxidoreductase"/>
    <property type="match status" value="1"/>
</dbReference>
<dbReference type="Pfam" id="PF00753">
    <property type="entry name" value="Lactamase_B"/>
    <property type="match status" value="1"/>
</dbReference>
<dbReference type="AlphaFoldDB" id="A0AAW5K7Z6"/>
<dbReference type="RefSeq" id="WP_256181986.1">
    <property type="nucleotide sequence ID" value="NZ_JANFYT010000018.1"/>
</dbReference>
<dbReference type="GO" id="GO:0046872">
    <property type="term" value="F:metal ion binding"/>
    <property type="evidence" value="ECO:0007669"/>
    <property type="project" value="UniProtKB-KW"/>
</dbReference>
<dbReference type="GO" id="GO:0016787">
    <property type="term" value="F:hydrolase activity"/>
    <property type="evidence" value="ECO:0007669"/>
    <property type="project" value="UniProtKB-KW"/>
</dbReference>
<dbReference type="Gene3D" id="3.60.15.10">
    <property type="entry name" value="Ribonuclease Z/Hydroxyacylglutathione hydrolase-like"/>
    <property type="match status" value="1"/>
</dbReference>